<organism evidence="1 2">
    <name type="scientific">Colletotrichum lupini</name>
    <dbReference type="NCBI Taxonomy" id="145971"/>
    <lineage>
        <taxon>Eukaryota</taxon>
        <taxon>Fungi</taxon>
        <taxon>Dikarya</taxon>
        <taxon>Ascomycota</taxon>
        <taxon>Pezizomycotina</taxon>
        <taxon>Sordariomycetes</taxon>
        <taxon>Hypocreomycetidae</taxon>
        <taxon>Glomerellales</taxon>
        <taxon>Glomerellaceae</taxon>
        <taxon>Colletotrichum</taxon>
        <taxon>Colletotrichum acutatum species complex</taxon>
    </lineage>
</organism>
<dbReference type="GeneID" id="73336155"/>
<accession>A0A9Q8WAB9</accession>
<sequence>MWLTLELVDKHQNLHTGLGGGGWPWWVMGKWLPRCEKPINSPPCLDLECRWNINTENEQRWSRLGREFNHILGQRQIGVIPSHLSGTPSRRMIATVRPSAHPAFFGSPDSDSSPLSVPQIHMLLFSRPLGAGRAAGMVLELCTTKNNNNLMCLAPLLHGDSFLSDLGATSFFGAIVKPSQVPVNGALVRSKRSALYSSSWAMRVGAAGVTRQYVFDGLDMVGCPSPCGRASPVSQRAVMMPW</sequence>
<evidence type="ECO:0000313" key="2">
    <source>
        <dbReference type="Proteomes" id="UP000830671"/>
    </source>
</evidence>
<dbReference type="KEGG" id="clup:CLUP02_02111"/>
<keyword evidence="2" id="KW-1185">Reference proteome</keyword>
<name>A0A9Q8WAB9_9PEZI</name>
<dbReference type="EMBL" id="CP019471">
    <property type="protein sequence ID" value="UQC75457.1"/>
    <property type="molecule type" value="Genomic_DNA"/>
</dbReference>
<proteinExistence type="predicted"/>
<dbReference type="AlphaFoldDB" id="A0A9Q8WAB9"/>
<dbReference type="RefSeq" id="XP_049137102.1">
    <property type="nucleotide sequence ID" value="XM_049281145.1"/>
</dbReference>
<protein>
    <submittedName>
        <fullName evidence="1">Uncharacterized protein</fullName>
    </submittedName>
</protein>
<evidence type="ECO:0000313" key="1">
    <source>
        <dbReference type="EMBL" id="UQC75457.1"/>
    </source>
</evidence>
<gene>
    <name evidence="1" type="ORF">CLUP02_02111</name>
</gene>
<reference evidence="1" key="1">
    <citation type="journal article" date="2021" name="Mol. Plant Microbe Interact.">
        <title>Complete Genome Sequence of the Plant-Pathogenic Fungus Colletotrichum lupini.</title>
        <authorList>
            <person name="Baroncelli R."/>
            <person name="Pensec F."/>
            <person name="Da Lio D."/>
            <person name="Boufleur T."/>
            <person name="Vicente I."/>
            <person name="Sarrocco S."/>
            <person name="Picot A."/>
            <person name="Baraldi E."/>
            <person name="Sukno S."/>
            <person name="Thon M."/>
            <person name="Le Floch G."/>
        </authorList>
    </citation>
    <scope>NUCLEOTIDE SEQUENCE</scope>
    <source>
        <strain evidence="1">IMI 504893</strain>
    </source>
</reference>
<dbReference type="Proteomes" id="UP000830671">
    <property type="component" value="Chromosome 1"/>
</dbReference>